<dbReference type="PANTHER" id="PTHR36206">
    <property type="entry name" value="ASPERCRYPTIN BIOSYNTHESIS CLUSTER-SPECIFIC TRANSCRIPTION REGULATOR ATNN-RELATED"/>
    <property type="match status" value="1"/>
</dbReference>
<dbReference type="OrthoDB" id="2593732at2759"/>
<sequence>MAGPVLSGSTDSYFWTHLVMQFSHFEPTVRHAVLSISSLYEEFARGSRITRQICGSTFAIGHYNAAIQQVKSLGDEQLILLLCVLFICIEYLQGDIYSALQHCRHGIMILNDSGCPGWARHHLVPIFRRLSLIPFFFGGMQSMRLPKLIGLDEAVPQEFTNIAEAQSFIDNLMFRAMECILDGYDNQRPTLIALLDEWELKARNLEHIIPASSATKKYAFYGMQIKHRVTSIYIHKPHKATEMWYDQHLDDFRNIVDLARKAAAAWNIAQQEHVPDSSFTFEMGLLPLTFFAVMKCRNLKIRTEALSLVPRLGPAKEGLFDVGTLYRVGRRQIELEHDILLDDSKMSFKQADETLPPEEQRFFTVQVKQELEVISDPDGRICYKRQVHFLRRDHGGGVFAREEYINDDKPKGCNLHIPPMRSALRM</sequence>
<reference evidence="7 8" key="1">
    <citation type="submission" date="2018-06" db="EMBL/GenBank/DDBJ databases">
        <title>Fusarium incarnatum-equiseti species complex species 28.</title>
        <authorList>
            <person name="Gardiner D.M."/>
        </authorList>
    </citation>
    <scope>NUCLEOTIDE SEQUENCE [LARGE SCALE GENOMIC DNA]</scope>
    <source>
        <strain evidence="7 8">FIESC_28</strain>
    </source>
</reference>
<dbReference type="GO" id="GO:0003677">
    <property type="term" value="F:DNA binding"/>
    <property type="evidence" value="ECO:0007669"/>
    <property type="project" value="UniProtKB-KW"/>
</dbReference>
<keyword evidence="5" id="KW-0804">Transcription</keyword>
<dbReference type="AlphaFoldDB" id="A0A366SAW4"/>
<evidence type="ECO:0000256" key="3">
    <source>
        <dbReference type="ARBA" id="ARBA00023015"/>
    </source>
</evidence>
<gene>
    <name evidence="7" type="ORF">FIESC28_00761</name>
</gene>
<keyword evidence="1" id="KW-0479">Metal-binding</keyword>
<keyword evidence="4" id="KW-0238">DNA-binding</keyword>
<dbReference type="EMBL" id="QKXC01000020">
    <property type="protein sequence ID" value="RBR26467.1"/>
    <property type="molecule type" value="Genomic_DNA"/>
</dbReference>
<keyword evidence="6" id="KW-0539">Nucleus</keyword>
<keyword evidence="8" id="KW-1185">Reference proteome</keyword>
<keyword evidence="2" id="KW-0862">Zinc</keyword>
<dbReference type="PANTHER" id="PTHR36206:SF16">
    <property type="entry name" value="TRANSCRIPTION FACTOR DOMAIN-CONTAINING PROTEIN-RELATED"/>
    <property type="match status" value="1"/>
</dbReference>
<dbReference type="GeneID" id="41990208"/>
<evidence type="ECO:0000256" key="2">
    <source>
        <dbReference type="ARBA" id="ARBA00022833"/>
    </source>
</evidence>
<dbReference type="InterPro" id="IPR052360">
    <property type="entry name" value="Transcr_Regulatory_Proteins"/>
</dbReference>
<evidence type="ECO:0008006" key="9">
    <source>
        <dbReference type="Google" id="ProtNLM"/>
    </source>
</evidence>
<evidence type="ECO:0000256" key="5">
    <source>
        <dbReference type="ARBA" id="ARBA00023163"/>
    </source>
</evidence>
<dbReference type="GO" id="GO:0046872">
    <property type="term" value="F:metal ion binding"/>
    <property type="evidence" value="ECO:0007669"/>
    <property type="project" value="UniProtKB-KW"/>
</dbReference>
<evidence type="ECO:0000256" key="1">
    <source>
        <dbReference type="ARBA" id="ARBA00022723"/>
    </source>
</evidence>
<protein>
    <recommendedName>
        <fullName evidence="9">Transcription factor domain-containing protein</fullName>
    </recommendedName>
</protein>
<evidence type="ECO:0000256" key="6">
    <source>
        <dbReference type="ARBA" id="ARBA00023242"/>
    </source>
</evidence>
<comment type="caution">
    <text evidence="7">The sequence shown here is derived from an EMBL/GenBank/DDBJ whole genome shotgun (WGS) entry which is preliminary data.</text>
</comment>
<evidence type="ECO:0000256" key="4">
    <source>
        <dbReference type="ARBA" id="ARBA00023125"/>
    </source>
</evidence>
<name>A0A366SAW4_9HYPO</name>
<dbReference type="Proteomes" id="UP000253153">
    <property type="component" value="Unassembled WGS sequence"/>
</dbReference>
<evidence type="ECO:0000313" key="8">
    <source>
        <dbReference type="Proteomes" id="UP000253153"/>
    </source>
</evidence>
<accession>A0A366SAW4</accession>
<proteinExistence type="predicted"/>
<dbReference type="RefSeq" id="XP_031021058.1">
    <property type="nucleotide sequence ID" value="XM_031154912.1"/>
</dbReference>
<keyword evidence="3" id="KW-0805">Transcription regulation</keyword>
<evidence type="ECO:0000313" key="7">
    <source>
        <dbReference type="EMBL" id="RBR26467.1"/>
    </source>
</evidence>
<organism evidence="7 8">
    <name type="scientific">Fusarium coffeatum</name>
    <dbReference type="NCBI Taxonomy" id="231269"/>
    <lineage>
        <taxon>Eukaryota</taxon>
        <taxon>Fungi</taxon>
        <taxon>Dikarya</taxon>
        <taxon>Ascomycota</taxon>
        <taxon>Pezizomycotina</taxon>
        <taxon>Sordariomycetes</taxon>
        <taxon>Hypocreomycetidae</taxon>
        <taxon>Hypocreales</taxon>
        <taxon>Nectriaceae</taxon>
        <taxon>Fusarium</taxon>
        <taxon>Fusarium incarnatum-equiseti species complex</taxon>
    </lineage>
</organism>